<dbReference type="EMBL" id="CAXITT010000234">
    <property type="protein sequence ID" value="CAL1536617.1"/>
    <property type="molecule type" value="Genomic_DNA"/>
</dbReference>
<name>A0AAV2HR93_LYMST</name>
<dbReference type="AlphaFoldDB" id="A0AAV2HR93"/>
<proteinExistence type="predicted"/>
<dbReference type="PANTHER" id="PTHR33361:SF2">
    <property type="entry name" value="DUF885 DOMAIN-CONTAINING PROTEIN"/>
    <property type="match status" value="1"/>
</dbReference>
<protein>
    <recommendedName>
        <fullName evidence="3">DUF885 domain-containing protein</fullName>
    </recommendedName>
</protein>
<accession>A0AAV2HR93</accession>
<organism evidence="1 2">
    <name type="scientific">Lymnaea stagnalis</name>
    <name type="common">Great pond snail</name>
    <name type="synonym">Helix stagnalis</name>
    <dbReference type="NCBI Taxonomy" id="6523"/>
    <lineage>
        <taxon>Eukaryota</taxon>
        <taxon>Metazoa</taxon>
        <taxon>Spiralia</taxon>
        <taxon>Lophotrochozoa</taxon>
        <taxon>Mollusca</taxon>
        <taxon>Gastropoda</taxon>
        <taxon>Heterobranchia</taxon>
        <taxon>Euthyneura</taxon>
        <taxon>Panpulmonata</taxon>
        <taxon>Hygrophila</taxon>
        <taxon>Lymnaeoidea</taxon>
        <taxon>Lymnaeidae</taxon>
        <taxon>Lymnaea</taxon>
    </lineage>
</organism>
<dbReference type="Proteomes" id="UP001497497">
    <property type="component" value="Unassembled WGS sequence"/>
</dbReference>
<dbReference type="Pfam" id="PF05960">
    <property type="entry name" value="DUF885"/>
    <property type="match status" value="1"/>
</dbReference>
<sequence>MEIADAEVHSLYNEVWQWKLRESPELASFCGFHAYDDRWDDISEEAYLRRENCIREFLKKAESIDTAVCSKEAALNHALLVDDFKLYLEGVKYKSYLMPVNYIEGIHNDCNLTISYMIFESEEDFSMYIRRLEKLPLRIEQVITALKRGVECGIVMFLSSVGIVPKQLDAYFTTPIDELGLLKPFTGVHPRISKDKLENFRTKAKDLIKTGVFQAIKALKIYLEEEYFQHLRPKEGISCLPLGTEWYQQCLKFHLSMPMTPQQVNDIGIKEVARIRKLMLTLASKEELGQTFPEILLALKRRQNNFFKTSDEVLDFVKDICYNKIRPKLSHMFNGLPNIPMVIKPVPDYMKNVPAGFYLNGTPNGSREGSYCINTHNLAACIPFQLPALSLHEGEPGHHLQSIYILGSKHLPELRKYAEDSKYYLAPGKFPLKTAYVEGWGLYAEGLGEELNMYQDNMELIGRYNYEIFRAARLVVDTGIHAFGWTKEMAVNYMLENTLSTEEGAAREVDRYITWPGQACAYKVGEIKIWQLRHKAETQLGDLFNIKEFHHLILANGSVPLHILETVVDRYIDEAKTTASTS</sequence>
<gene>
    <name evidence="1" type="ORF">GSLYS_00010530001</name>
</gene>
<keyword evidence="2" id="KW-1185">Reference proteome</keyword>
<comment type="caution">
    <text evidence="1">The sequence shown here is derived from an EMBL/GenBank/DDBJ whole genome shotgun (WGS) entry which is preliminary data.</text>
</comment>
<dbReference type="InterPro" id="IPR010281">
    <property type="entry name" value="DUF885"/>
</dbReference>
<evidence type="ECO:0008006" key="3">
    <source>
        <dbReference type="Google" id="ProtNLM"/>
    </source>
</evidence>
<evidence type="ECO:0000313" key="2">
    <source>
        <dbReference type="Proteomes" id="UP001497497"/>
    </source>
</evidence>
<evidence type="ECO:0000313" key="1">
    <source>
        <dbReference type="EMBL" id="CAL1536617.1"/>
    </source>
</evidence>
<dbReference type="PANTHER" id="PTHR33361">
    <property type="entry name" value="GLR0591 PROTEIN"/>
    <property type="match status" value="1"/>
</dbReference>
<reference evidence="1 2" key="1">
    <citation type="submission" date="2024-04" db="EMBL/GenBank/DDBJ databases">
        <authorList>
            <consortium name="Genoscope - CEA"/>
            <person name="William W."/>
        </authorList>
    </citation>
    <scope>NUCLEOTIDE SEQUENCE [LARGE SCALE GENOMIC DNA]</scope>
</reference>